<proteinExistence type="inferred from homology"/>
<evidence type="ECO:0000313" key="19">
    <source>
        <dbReference type="EMBL" id="AFM04812.1"/>
    </source>
</evidence>
<dbReference type="KEGG" id="fli:Fleli_2446"/>
<dbReference type="eggNOG" id="COG3206">
    <property type="taxonomic scope" value="Bacteria"/>
</dbReference>
<dbReference type="OrthoDB" id="9794577at2"/>
<evidence type="ECO:0000256" key="14">
    <source>
        <dbReference type="ARBA" id="ARBA00023137"/>
    </source>
</evidence>
<dbReference type="EMBL" id="CP003345">
    <property type="protein sequence ID" value="AFM04812.1"/>
    <property type="molecule type" value="Genomic_DNA"/>
</dbReference>
<keyword evidence="11" id="KW-0067">ATP-binding</keyword>
<keyword evidence="7" id="KW-0808">Transferase</keyword>
<evidence type="ECO:0000256" key="10">
    <source>
        <dbReference type="ARBA" id="ARBA00022777"/>
    </source>
</evidence>
<evidence type="ECO:0000259" key="18">
    <source>
        <dbReference type="Pfam" id="PF13614"/>
    </source>
</evidence>
<dbReference type="RefSeq" id="WP_014798249.1">
    <property type="nucleotide sequence ID" value="NC_018018.1"/>
</dbReference>
<comment type="subcellular location">
    <subcellularLocation>
        <location evidence="1">Cell inner membrane</location>
        <topology evidence="1">Multi-pass membrane protein</topology>
    </subcellularLocation>
</comment>
<dbReference type="NCBIfam" id="TIGR01007">
    <property type="entry name" value="eps_fam"/>
    <property type="match status" value="1"/>
</dbReference>
<dbReference type="InterPro" id="IPR050445">
    <property type="entry name" value="Bact_polysacc_biosynth/exp"/>
</dbReference>
<organism evidence="19 20">
    <name type="scientific">Bernardetia litoralis (strain ATCC 23117 / DSM 6794 / NBRC 15988 / NCIMB 1366 / Fx l1 / Sio-4)</name>
    <name type="common">Flexibacter litoralis</name>
    <dbReference type="NCBI Taxonomy" id="880071"/>
    <lineage>
        <taxon>Bacteria</taxon>
        <taxon>Pseudomonadati</taxon>
        <taxon>Bacteroidota</taxon>
        <taxon>Cytophagia</taxon>
        <taxon>Cytophagales</taxon>
        <taxon>Bernardetiaceae</taxon>
        <taxon>Bernardetia</taxon>
    </lineage>
</organism>
<reference evidence="20" key="1">
    <citation type="submission" date="2012-06" db="EMBL/GenBank/DDBJ databases">
        <title>The complete genome of Flexibacter litoralis DSM 6794.</title>
        <authorList>
            <person name="Lucas S."/>
            <person name="Copeland A."/>
            <person name="Lapidus A."/>
            <person name="Glavina del Rio T."/>
            <person name="Dalin E."/>
            <person name="Tice H."/>
            <person name="Bruce D."/>
            <person name="Goodwin L."/>
            <person name="Pitluck S."/>
            <person name="Peters L."/>
            <person name="Ovchinnikova G."/>
            <person name="Lu M."/>
            <person name="Kyrpides N."/>
            <person name="Mavromatis K."/>
            <person name="Ivanova N."/>
            <person name="Brettin T."/>
            <person name="Detter J.C."/>
            <person name="Han C."/>
            <person name="Larimer F."/>
            <person name="Land M."/>
            <person name="Hauser L."/>
            <person name="Markowitz V."/>
            <person name="Cheng J.-F."/>
            <person name="Hugenholtz P."/>
            <person name="Woyke T."/>
            <person name="Wu D."/>
            <person name="Spring S."/>
            <person name="Lang E."/>
            <person name="Kopitz M."/>
            <person name="Brambilla E."/>
            <person name="Klenk H.-P."/>
            <person name="Eisen J.A."/>
        </authorList>
    </citation>
    <scope>NUCLEOTIDE SEQUENCE [LARGE SCALE GENOMIC DNA]</scope>
    <source>
        <strain evidence="20">ATCC 23117 / DSM 6794 / NBRC 15988 / NCIMB 1366 / Sio-4</strain>
    </source>
</reference>
<evidence type="ECO:0000256" key="1">
    <source>
        <dbReference type="ARBA" id="ARBA00004429"/>
    </source>
</evidence>
<keyword evidence="5" id="KW-1003">Cell membrane</keyword>
<dbReference type="Proteomes" id="UP000006054">
    <property type="component" value="Chromosome"/>
</dbReference>
<evidence type="ECO:0000256" key="11">
    <source>
        <dbReference type="ARBA" id="ARBA00022840"/>
    </source>
</evidence>
<comment type="similarity">
    <text evidence="3">Belongs to the etk/wzc family.</text>
</comment>
<dbReference type="InterPro" id="IPR025669">
    <property type="entry name" value="AAA_dom"/>
</dbReference>
<evidence type="ECO:0000256" key="5">
    <source>
        <dbReference type="ARBA" id="ARBA00022475"/>
    </source>
</evidence>
<feature type="transmembrane region" description="Helical" evidence="16">
    <location>
        <begin position="51"/>
        <end position="68"/>
    </location>
</feature>
<dbReference type="InterPro" id="IPR005702">
    <property type="entry name" value="Wzc-like_C"/>
</dbReference>
<evidence type="ECO:0000256" key="15">
    <source>
        <dbReference type="ARBA" id="ARBA00051245"/>
    </source>
</evidence>
<accession>I4ALH7</accession>
<dbReference type="GO" id="GO:0004715">
    <property type="term" value="F:non-membrane spanning protein tyrosine kinase activity"/>
    <property type="evidence" value="ECO:0007669"/>
    <property type="project" value="UniProtKB-EC"/>
</dbReference>
<evidence type="ECO:0000256" key="9">
    <source>
        <dbReference type="ARBA" id="ARBA00022741"/>
    </source>
</evidence>
<keyword evidence="10" id="KW-0418">Kinase</keyword>
<dbReference type="Pfam" id="PF02706">
    <property type="entry name" value="Wzz"/>
    <property type="match status" value="1"/>
</dbReference>
<evidence type="ECO:0000256" key="8">
    <source>
        <dbReference type="ARBA" id="ARBA00022692"/>
    </source>
</evidence>
<evidence type="ECO:0000256" key="13">
    <source>
        <dbReference type="ARBA" id="ARBA00023136"/>
    </source>
</evidence>
<feature type="domain" description="AAA" evidence="18">
    <location>
        <begin position="608"/>
        <end position="732"/>
    </location>
</feature>
<dbReference type="STRING" id="880071.Fleli_2446"/>
<keyword evidence="9" id="KW-0547">Nucleotide-binding</keyword>
<dbReference type="EC" id="2.7.10.2" evidence="4"/>
<dbReference type="CDD" id="cd05387">
    <property type="entry name" value="BY-kinase"/>
    <property type="match status" value="1"/>
</dbReference>
<evidence type="ECO:0000256" key="3">
    <source>
        <dbReference type="ARBA" id="ARBA00008883"/>
    </source>
</evidence>
<evidence type="ECO:0000259" key="17">
    <source>
        <dbReference type="Pfam" id="PF02706"/>
    </source>
</evidence>
<feature type="transmembrane region" description="Helical" evidence="16">
    <location>
        <begin position="518"/>
        <end position="535"/>
    </location>
</feature>
<dbReference type="AlphaFoldDB" id="I4ALH7"/>
<evidence type="ECO:0000313" key="20">
    <source>
        <dbReference type="Proteomes" id="UP000006054"/>
    </source>
</evidence>
<keyword evidence="6" id="KW-0997">Cell inner membrane</keyword>
<sequence length="817" mass="92598">MDIQQDVTTISSDSNANGQIMTNRQNAQSMLSNSNNDAFDPKKIIYTLWKSKFFIIFCIGIAISIAWWKTYYATPIYTIGASLQVKDNRKASSPASLLYSQDMFGGSKRLSAEMKFIRSYPFIKRVCEKMDMRVYYYQEGNIRTSEIYPSKNAPFEVIINIDADSNLVELPNYKIKFEDEKTFLLVNSQEEWDNARSYKFGETISESSTTFKVLNKNLIKGTIYGFHFTNPSSLARNFLGRLSAYAEEDASLIRLNLISSVPERANNFITTVMQEYIAYGLEDKNLEAVRTIDFIDGQLSQIRDSLFLIEDKIQNFRSNNKFIVGDDAVGRNLEQYTSLEDENRKLQMKGKYLDYLIAYLKDNDNYKGITTPTAVGVEDGIANTLIGRLVDLQIQREVFLEKGSTKNPFLVEINIEIDKIRESLLEHLNNVKSNDRIAAEDIKSRINTLNNQMNSLPSAERKLVNINRLYTINEEIYILLLNKRMEASIAQAAAREESQILEPPFNYGAISPNAKQNYLMALILGLIIPIGLIYLRNYFRNTIETLDEVKSISSVPILGVVMHSKKKKQGRNTPLVHEQPKSALAEAFRSIRSNLLFLMGRIDKTSILMISSSISGEGKSFCSANISISLASTGKRTILIVADMRKPQMYVPMPNDEYSKDGLSTYLIGSKNLDEVVQATSVENLDIIHSGAVPPNPAELLMGVVMDELIEELKKRYDYIIIDTPPLGLVSDALILGKYADASVYIVRQDRTPIEKLKGLERIYSEQMLKNVGIVFNDVKTQSVGVYGYGSYGGYGYYEVNDADLPWWKRFTNKVKK</sequence>
<feature type="domain" description="Polysaccharide chain length determinant N-terminal" evidence="17">
    <location>
        <begin position="39"/>
        <end position="129"/>
    </location>
</feature>
<keyword evidence="12 16" id="KW-1133">Transmembrane helix</keyword>
<evidence type="ECO:0000256" key="6">
    <source>
        <dbReference type="ARBA" id="ARBA00022519"/>
    </source>
</evidence>
<dbReference type="eggNOG" id="COG0489">
    <property type="taxonomic scope" value="Bacteria"/>
</dbReference>
<dbReference type="GO" id="GO:0005524">
    <property type="term" value="F:ATP binding"/>
    <property type="evidence" value="ECO:0007669"/>
    <property type="project" value="UniProtKB-KW"/>
</dbReference>
<evidence type="ECO:0000256" key="2">
    <source>
        <dbReference type="ARBA" id="ARBA00007316"/>
    </source>
</evidence>
<dbReference type="PANTHER" id="PTHR32309:SF13">
    <property type="entry name" value="FERRIC ENTEROBACTIN TRANSPORT PROTEIN FEPE"/>
    <property type="match status" value="1"/>
</dbReference>
<name>I4ALH7_BERLS</name>
<dbReference type="GO" id="GO:0042802">
    <property type="term" value="F:identical protein binding"/>
    <property type="evidence" value="ECO:0007669"/>
    <property type="project" value="UniProtKB-ARBA"/>
</dbReference>
<dbReference type="GO" id="GO:0005886">
    <property type="term" value="C:plasma membrane"/>
    <property type="evidence" value="ECO:0007669"/>
    <property type="project" value="UniProtKB-SubCell"/>
</dbReference>
<evidence type="ECO:0000256" key="12">
    <source>
        <dbReference type="ARBA" id="ARBA00022989"/>
    </source>
</evidence>
<protein>
    <recommendedName>
        <fullName evidence="4">non-specific protein-tyrosine kinase</fullName>
        <ecNumber evidence="4">2.7.10.2</ecNumber>
    </recommendedName>
</protein>
<dbReference type="InterPro" id="IPR027417">
    <property type="entry name" value="P-loop_NTPase"/>
</dbReference>
<evidence type="ECO:0000256" key="4">
    <source>
        <dbReference type="ARBA" id="ARBA00011903"/>
    </source>
</evidence>
<gene>
    <name evidence="19" type="ordered locus">Fleli_2446</name>
</gene>
<dbReference type="PANTHER" id="PTHR32309">
    <property type="entry name" value="TYROSINE-PROTEIN KINASE"/>
    <property type="match status" value="1"/>
</dbReference>
<evidence type="ECO:0000256" key="7">
    <source>
        <dbReference type="ARBA" id="ARBA00022679"/>
    </source>
</evidence>
<evidence type="ECO:0000256" key="16">
    <source>
        <dbReference type="SAM" id="Phobius"/>
    </source>
</evidence>
<dbReference type="InterPro" id="IPR003856">
    <property type="entry name" value="LPS_length_determ_N"/>
</dbReference>
<dbReference type="FunFam" id="3.40.50.300:FF:000527">
    <property type="entry name" value="Tyrosine-protein kinase etk"/>
    <property type="match status" value="1"/>
</dbReference>
<keyword evidence="20" id="KW-1185">Reference proteome</keyword>
<dbReference type="SUPFAM" id="SSF52540">
    <property type="entry name" value="P-loop containing nucleoside triphosphate hydrolases"/>
    <property type="match status" value="1"/>
</dbReference>
<comment type="catalytic activity">
    <reaction evidence="15">
        <text>L-tyrosyl-[protein] + ATP = O-phospho-L-tyrosyl-[protein] + ADP + H(+)</text>
        <dbReference type="Rhea" id="RHEA:10596"/>
        <dbReference type="Rhea" id="RHEA-COMP:10136"/>
        <dbReference type="Rhea" id="RHEA-COMP:20101"/>
        <dbReference type="ChEBI" id="CHEBI:15378"/>
        <dbReference type="ChEBI" id="CHEBI:30616"/>
        <dbReference type="ChEBI" id="CHEBI:46858"/>
        <dbReference type="ChEBI" id="CHEBI:61978"/>
        <dbReference type="ChEBI" id="CHEBI:456216"/>
        <dbReference type="EC" id="2.7.10.2"/>
    </reaction>
</comment>
<keyword evidence="8 16" id="KW-0812">Transmembrane</keyword>
<dbReference type="Pfam" id="PF13614">
    <property type="entry name" value="AAA_31"/>
    <property type="match status" value="1"/>
</dbReference>
<comment type="similarity">
    <text evidence="2">Belongs to the CpsD/CapB family.</text>
</comment>
<keyword evidence="14" id="KW-0829">Tyrosine-protein kinase</keyword>
<dbReference type="Gene3D" id="3.40.50.300">
    <property type="entry name" value="P-loop containing nucleotide triphosphate hydrolases"/>
    <property type="match status" value="1"/>
</dbReference>
<dbReference type="HOGENOM" id="CLU_009912_6_0_10"/>
<keyword evidence="13 16" id="KW-0472">Membrane</keyword>